<feature type="transmembrane region" description="Helical" evidence="1">
    <location>
        <begin position="54"/>
        <end position="72"/>
    </location>
</feature>
<dbReference type="PANTHER" id="PTHR36974">
    <property type="entry name" value="MEMBRANE PROTEIN-RELATED"/>
    <property type="match status" value="1"/>
</dbReference>
<feature type="transmembrane region" description="Helical" evidence="1">
    <location>
        <begin position="79"/>
        <end position="100"/>
    </location>
</feature>
<keyword evidence="1" id="KW-0812">Transmembrane</keyword>
<comment type="caution">
    <text evidence="2">The sequence shown here is derived from an EMBL/GenBank/DDBJ whole genome shotgun (WGS) entry which is preliminary data.</text>
</comment>
<feature type="transmembrane region" description="Helical" evidence="1">
    <location>
        <begin position="120"/>
        <end position="138"/>
    </location>
</feature>
<dbReference type="Proteomes" id="UP001595979">
    <property type="component" value="Unassembled WGS sequence"/>
</dbReference>
<sequence>MSTPARPTTTPVQNAARIVLGSVLILAGAGHLTFARRDFQAQVPDTLPFDQDHVVLASGVAEIALGASLIGLPARHRQTVGGIAASFFVAVFPGNVSQYLNREDAFGLDTDTRRLVRLGGQPLLVAWALWSTGLLGGAGKD</sequence>
<evidence type="ECO:0008006" key="4">
    <source>
        <dbReference type="Google" id="ProtNLM"/>
    </source>
</evidence>
<evidence type="ECO:0000313" key="3">
    <source>
        <dbReference type="Proteomes" id="UP001595979"/>
    </source>
</evidence>
<organism evidence="2 3">
    <name type="scientific">Deinococcus petrolearius</name>
    <dbReference type="NCBI Taxonomy" id="1751295"/>
    <lineage>
        <taxon>Bacteria</taxon>
        <taxon>Thermotogati</taxon>
        <taxon>Deinococcota</taxon>
        <taxon>Deinococci</taxon>
        <taxon>Deinococcales</taxon>
        <taxon>Deinococcaceae</taxon>
        <taxon>Deinococcus</taxon>
    </lineage>
</organism>
<evidence type="ECO:0000256" key="1">
    <source>
        <dbReference type="SAM" id="Phobius"/>
    </source>
</evidence>
<dbReference type="EMBL" id="JBHSOH010000034">
    <property type="protein sequence ID" value="MFC5849947.1"/>
    <property type="molecule type" value="Genomic_DNA"/>
</dbReference>
<keyword evidence="1" id="KW-1133">Transmembrane helix</keyword>
<proteinExistence type="predicted"/>
<accession>A0ABW1DP66</accession>
<keyword evidence="3" id="KW-1185">Reference proteome</keyword>
<keyword evidence="1" id="KW-0472">Membrane</keyword>
<reference evidence="3" key="1">
    <citation type="journal article" date="2019" name="Int. J. Syst. Evol. Microbiol.">
        <title>The Global Catalogue of Microorganisms (GCM) 10K type strain sequencing project: providing services to taxonomists for standard genome sequencing and annotation.</title>
        <authorList>
            <consortium name="The Broad Institute Genomics Platform"/>
            <consortium name="The Broad Institute Genome Sequencing Center for Infectious Disease"/>
            <person name="Wu L."/>
            <person name="Ma J."/>
        </authorList>
    </citation>
    <scope>NUCLEOTIDE SEQUENCE [LARGE SCALE GENOMIC DNA]</scope>
    <source>
        <strain evidence="3">CGMCC 1.15053</strain>
    </source>
</reference>
<dbReference type="RefSeq" id="WP_380051533.1">
    <property type="nucleotide sequence ID" value="NZ_JBHSOH010000034.1"/>
</dbReference>
<feature type="transmembrane region" description="Helical" evidence="1">
    <location>
        <begin position="15"/>
        <end position="34"/>
    </location>
</feature>
<gene>
    <name evidence="2" type="ORF">ACFPQ6_16715</name>
</gene>
<evidence type="ECO:0000313" key="2">
    <source>
        <dbReference type="EMBL" id="MFC5849947.1"/>
    </source>
</evidence>
<name>A0ABW1DP66_9DEIO</name>
<protein>
    <recommendedName>
        <fullName evidence="4">DoxX family protein</fullName>
    </recommendedName>
</protein>
<dbReference type="PANTHER" id="PTHR36974:SF1">
    <property type="entry name" value="DOXX FAMILY MEMBRANE PROTEIN"/>
    <property type="match status" value="1"/>
</dbReference>